<evidence type="ECO:0000256" key="3">
    <source>
        <dbReference type="ARBA" id="ARBA00022592"/>
    </source>
</evidence>
<gene>
    <name evidence="5" type="ORF">UFOPK2310_01062</name>
</gene>
<protein>
    <submittedName>
        <fullName evidence="5">Unannotated protein</fullName>
    </submittedName>
</protein>
<dbReference type="AlphaFoldDB" id="A0A6J6MWV7"/>
<comment type="similarity">
    <text evidence="1">Belongs to the PstS family.</text>
</comment>
<dbReference type="PANTHER" id="PTHR42996:SF1">
    <property type="entry name" value="PHOSPHATE-BINDING PROTEIN PSTS"/>
    <property type="match status" value="1"/>
</dbReference>
<proteinExistence type="inferred from homology"/>
<reference evidence="5" key="1">
    <citation type="submission" date="2020-05" db="EMBL/GenBank/DDBJ databases">
        <authorList>
            <person name="Chiriac C."/>
            <person name="Salcher M."/>
            <person name="Ghai R."/>
            <person name="Kavagutti S V."/>
        </authorList>
    </citation>
    <scope>NUCLEOTIDE SEQUENCE</scope>
</reference>
<dbReference type="SUPFAM" id="SSF53850">
    <property type="entry name" value="Periplasmic binding protein-like II"/>
    <property type="match status" value="1"/>
</dbReference>
<dbReference type="GO" id="GO:0042301">
    <property type="term" value="F:phosphate ion binding"/>
    <property type="evidence" value="ECO:0007669"/>
    <property type="project" value="InterPro"/>
</dbReference>
<keyword evidence="2" id="KW-0813">Transport</keyword>
<organism evidence="5">
    <name type="scientific">freshwater metagenome</name>
    <dbReference type="NCBI Taxonomy" id="449393"/>
    <lineage>
        <taxon>unclassified sequences</taxon>
        <taxon>metagenomes</taxon>
        <taxon>ecological metagenomes</taxon>
    </lineage>
</organism>
<dbReference type="PIRSF" id="PIRSF002756">
    <property type="entry name" value="PstS"/>
    <property type="match status" value="1"/>
</dbReference>
<sequence length="351" mass="35930">MRRTIAILASGALAAGAVAMAAPAQAAENISGGGASFPNVFMQQCAADFNGSQSNFTVSYTSTGSGTGKGNFTKGTFVYAMSDSAYASGAPTFGWEYIPAIGGAITVPINLKNATTGRTLGSSIQLRQVTLAKIFGGAITTWNNAEIAKDNPRIAKSLPSTPITIAYRSDASGTTNNFLQYLNSWAPTIFPKVQDDMGTGFPGGKPPANSVAGKGNSGVMANVLAKEGTIGYVDLGDAKGYPSARIQNAKGEFIAPSSASAAKNLANQTAVGSDGLVALNYKVAVSGAYPMAIFSYGLVRTDGKGPNGLGVRQFFDYVLQKCGPSRAASLGYVPVAGKVLATAKTLVNKIS</sequence>
<accession>A0A6J6MWV7</accession>
<evidence type="ECO:0000259" key="4">
    <source>
        <dbReference type="Pfam" id="PF12849"/>
    </source>
</evidence>
<evidence type="ECO:0000256" key="1">
    <source>
        <dbReference type="ARBA" id="ARBA00008725"/>
    </source>
</evidence>
<dbReference type="GO" id="GO:0035435">
    <property type="term" value="P:phosphate ion transmembrane transport"/>
    <property type="evidence" value="ECO:0007669"/>
    <property type="project" value="InterPro"/>
</dbReference>
<evidence type="ECO:0000256" key="2">
    <source>
        <dbReference type="ARBA" id="ARBA00022448"/>
    </source>
</evidence>
<dbReference type="Pfam" id="PF12849">
    <property type="entry name" value="PBP_like_2"/>
    <property type="match status" value="1"/>
</dbReference>
<feature type="domain" description="PBP" evidence="4">
    <location>
        <begin position="21"/>
        <end position="319"/>
    </location>
</feature>
<dbReference type="InterPro" id="IPR024370">
    <property type="entry name" value="PBP_domain"/>
</dbReference>
<evidence type="ECO:0000313" key="5">
    <source>
        <dbReference type="EMBL" id="CAB4678457.1"/>
    </source>
</evidence>
<dbReference type="GO" id="GO:0043190">
    <property type="term" value="C:ATP-binding cassette (ABC) transporter complex"/>
    <property type="evidence" value="ECO:0007669"/>
    <property type="project" value="InterPro"/>
</dbReference>
<keyword evidence="3" id="KW-0592">Phosphate transport</keyword>
<dbReference type="Gene3D" id="3.40.190.10">
    <property type="entry name" value="Periplasmic binding protein-like II"/>
    <property type="match status" value="2"/>
</dbReference>
<dbReference type="InterPro" id="IPR050962">
    <property type="entry name" value="Phosphate-bind_PstS"/>
</dbReference>
<dbReference type="EMBL" id="CAEZWW010000132">
    <property type="protein sequence ID" value="CAB4678457.1"/>
    <property type="molecule type" value="Genomic_DNA"/>
</dbReference>
<dbReference type="InterPro" id="IPR005673">
    <property type="entry name" value="ABC_phos-bd_PstS"/>
</dbReference>
<name>A0A6J6MWV7_9ZZZZ</name>
<dbReference type="PANTHER" id="PTHR42996">
    <property type="entry name" value="PHOSPHATE-BINDING PROTEIN PSTS"/>
    <property type="match status" value="1"/>
</dbReference>